<dbReference type="GO" id="GO:0043565">
    <property type="term" value="F:sequence-specific DNA binding"/>
    <property type="evidence" value="ECO:0007669"/>
    <property type="project" value="InterPro"/>
</dbReference>
<keyword evidence="3" id="KW-0804">Transcription</keyword>
<dbReference type="InterPro" id="IPR019887">
    <property type="entry name" value="Tscrpt_reg_AsnC/Lrp_C"/>
</dbReference>
<evidence type="ECO:0000313" key="7">
    <source>
        <dbReference type="Proteomes" id="UP000002593"/>
    </source>
</evidence>
<comment type="pathway">
    <text evidence="4">Amino-acid biosynthesis.</text>
</comment>
<dbReference type="SUPFAM" id="SSF46785">
    <property type="entry name" value="Winged helix' DNA-binding domain"/>
    <property type="match status" value="1"/>
</dbReference>
<dbReference type="PANTHER" id="PTHR30154:SF34">
    <property type="entry name" value="TRANSCRIPTIONAL REGULATOR AZLB"/>
    <property type="match status" value="1"/>
</dbReference>
<evidence type="ECO:0000259" key="5">
    <source>
        <dbReference type="PROSITE" id="PS50956"/>
    </source>
</evidence>
<dbReference type="EnsemblBacteria" id="ABM79975">
    <property type="protein sequence ID" value="ABM79975"/>
    <property type="gene ID" value="Hbut_0100"/>
</dbReference>
<sequence>MSARSHASIDDVDYKLVKLLAMNARQSIRELARELKLAASTVHTRLSKLVKAGVIRRFTVLPDYDVLGYTVTVLILMQVEGGRIVEVGEYLAKSPNVIAVYDITGDYDLAVVAKFRSVSELDKFIKAVNKLPAVKRTVTSLALRAIKEDPASPLTAEA</sequence>
<evidence type="ECO:0000256" key="3">
    <source>
        <dbReference type="ARBA" id="ARBA00023163"/>
    </source>
</evidence>
<dbReference type="InterPro" id="IPR019888">
    <property type="entry name" value="Tscrpt_reg_AsnC-like"/>
</dbReference>
<name>A2BJ14_HYPBU</name>
<dbReference type="EMBL" id="CP000493">
    <property type="protein sequence ID" value="ABM79975.1"/>
    <property type="molecule type" value="Genomic_DNA"/>
</dbReference>
<dbReference type="InterPro" id="IPR011991">
    <property type="entry name" value="ArsR-like_HTH"/>
</dbReference>
<dbReference type="SMART" id="SM00344">
    <property type="entry name" value="HTH_ASNC"/>
    <property type="match status" value="1"/>
</dbReference>
<proteinExistence type="predicted"/>
<organism evidence="6 7">
    <name type="scientific">Hyperthermus butylicus (strain DSM 5456 / JCM 9403 / PLM1-5)</name>
    <dbReference type="NCBI Taxonomy" id="415426"/>
    <lineage>
        <taxon>Archaea</taxon>
        <taxon>Thermoproteota</taxon>
        <taxon>Thermoprotei</taxon>
        <taxon>Desulfurococcales</taxon>
        <taxon>Pyrodictiaceae</taxon>
        <taxon>Hyperthermus</taxon>
    </lineage>
</organism>
<dbReference type="STRING" id="415426.Hbut_0100"/>
<keyword evidence="7" id="KW-1185">Reference proteome</keyword>
<dbReference type="Proteomes" id="UP000002593">
    <property type="component" value="Chromosome"/>
</dbReference>
<dbReference type="HOGENOM" id="CLU_091233_5_4_2"/>
<dbReference type="InterPro" id="IPR000485">
    <property type="entry name" value="AsnC-type_HTH_dom"/>
</dbReference>
<gene>
    <name evidence="6" type="ordered locus">Hbut_0100</name>
</gene>
<dbReference type="InterPro" id="IPR011008">
    <property type="entry name" value="Dimeric_a/b-barrel"/>
</dbReference>
<dbReference type="CDD" id="cd00090">
    <property type="entry name" value="HTH_ARSR"/>
    <property type="match status" value="1"/>
</dbReference>
<keyword evidence="2" id="KW-0238">DNA-binding</keyword>
<dbReference type="SUPFAM" id="SSF54909">
    <property type="entry name" value="Dimeric alpha+beta barrel"/>
    <property type="match status" value="1"/>
</dbReference>
<dbReference type="Gene3D" id="3.30.70.920">
    <property type="match status" value="1"/>
</dbReference>
<accession>A2BJ14</accession>
<protein>
    <submittedName>
        <fullName evidence="6">HTH-type transcriptional regulator</fullName>
    </submittedName>
</protein>
<dbReference type="PANTHER" id="PTHR30154">
    <property type="entry name" value="LEUCINE-RESPONSIVE REGULATORY PROTEIN"/>
    <property type="match status" value="1"/>
</dbReference>
<reference evidence="6 7" key="1">
    <citation type="journal article" date="2007" name="Archaea">
        <title>The genome of Hyperthermus butylicus: a sulfur-reducing, peptide fermenting, neutrophilic Crenarchaeote growing up to 108 degrees C.</title>
        <authorList>
            <person name="Brugger K."/>
            <person name="Chen L."/>
            <person name="Stark M."/>
            <person name="Zibat A."/>
            <person name="Redder P."/>
            <person name="Ruepp A."/>
            <person name="Awayez M."/>
            <person name="She Q."/>
            <person name="Garrett R.A."/>
            <person name="Klenk H.P."/>
        </authorList>
    </citation>
    <scope>NUCLEOTIDE SEQUENCE [LARGE SCALE GENOMIC DNA]</scope>
    <source>
        <strain evidence="7">DSM 5456 / JCM 9403 / PLM1-5</strain>
    </source>
</reference>
<feature type="domain" description="HTH asnC-type" evidence="5">
    <location>
        <begin position="9"/>
        <end position="70"/>
    </location>
</feature>
<dbReference type="InterPro" id="IPR036388">
    <property type="entry name" value="WH-like_DNA-bd_sf"/>
</dbReference>
<evidence type="ECO:0000313" key="6">
    <source>
        <dbReference type="EMBL" id="ABM79975.1"/>
    </source>
</evidence>
<evidence type="ECO:0000256" key="4">
    <source>
        <dbReference type="ARBA" id="ARBA00029440"/>
    </source>
</evidence>
<dbReference type="Gene3D" id="1.10.10.10">
    <property type="entry name" value="Winged helix-like DNA-binding domain superfamily/Winged helix DNA-binding domain"/>
    <property type="match status" value="1"/>
</dbReference>
<dbReference type="GeneID" id="4781358"/>
<dbReference type="GO" id="GO:0005829">
    <property type="term" value="C:cytosol"/>
    <property type="evidence" value="ECO:0007669"/>
    <property type="project" value="TreeGrafter"/>
</dbReference>
<dbReference type="RefSeq" id="WP_011821292.1">
    <property type="nucleotide sequence ID" value="NC_008818.1"/>
</dbReference>
<dbReference type="GO" id="GO:0043200">
    <property type="term" value="P:response to amino acid"/>
    <property type="evidence" value="ECO:0007669"/>
    <property type="project" value="TreeGrafter"/>
</dbReference>
<dbReference type="KEGG" id="hbu:Hbut_0100"/>
<dbReference type="PRINTS" id="PR00033">
    <property type="entry name" value="HTHASNC"/>
</dbReference>
<dbReference type="Pfam" id="PF01037">
    <property type="entry name" value="AsnC_trans_reg"/>
    <property type="match status" value="1"/>
</dbReference>
<keyword evidence="1" id="KW-0805">Transcription regulation</keyword>
<dbReference type="AlphaFoldDB" id="A2BJ14"/>
<dbReference type="PROSITE" id="PS50956">
    <property type="entry name" value="HTH_ASNC_2"/>
    <property type="match status" value="1"/>
</dbReference>
<evidence type="ECO:0000256" key="1">
    <source>
        <dbReference type="ARBA" id="ARBA00023015"/>
    </source>
</evidence>
<evidence type="ECO:0000256" key="2">
    <source>
        <dbReference type="ARBA" id="ARBA00023125"/>
    </source>
</evidence>
<dbReference type="Pfam" id="PF13412">
    <property type="entry name" value="HTH_24"/>
    <property type="match status" value="1"/>
</dbReference>
<dbReference type="InterPro" id="IPR036390">
    <property type="entry name" value="WH_DNA-bd_sf"/>
</dbReference>
<dbReference type="eggNOG" id="arCOG01580">
    <property type="taxonomic scope" value="Archaea"/>
</dbReference>